<dbReference type="Gene3D" id="3.30.70.1290">
    <property type="entry name" value="Transposase IS200-like"/>
    <property type="match status" value="1"/>
</dbReference>
<dbReference type="PANTHER" id="PTHR36966:SF1">
    <property type="entry name" value="REP-ASSOCIATED TYROSINE TRANSPOSASE"/>
    <property type="match status" value="1"/>
</dbReference>
<evidence type="ECO:0000313" key="1">
    <source>
        <dbReference type="EMBL" id="KAA5545606.1"/>
    </source>
</evidence>
<evidence type="ECO:0008006" key="3">
    <source>
        <dbReference type="Google" id="ProtNLM"/>
    </source>
</evidence>
<keyword evidence="2" id="KW-1185">Reference proteome</keyword>
<protein>
    <recommendedName>
        <fullName evidence="3">Transposase IS200-like domain-containing protein</fullName>
    </recommendedName>
</protein>
<dbReference type="GO" id="GO:0004803">
    <property type="term" value="F:transposase activity"/>
    <property type="evidence" value="ECO:0007669"/>
    <property type="project" value="InterPro"/>
</dbReference>
<dbReference type="GO" id="GO:0043565">
    <property type="term" value="F:sequence-specific DNA binding"/>
    <property type="evidence" value="ECO:0007669"/>
    <property type="project" value="TreeGrafter"/>
</dbReference>
<organism evidence="1 2">
    <name type="scientific">Roseiconus nitratireducens</name>
    <dbReference type="NCBI Taxonomy" id="2605748"/>
    <lineage>
        <taxon>Bacteria</taxon>
        <taxon>Pseudomonadati</taxon>
        <taxon>Planctomycetota</taxon>
        <taxon>Planctomycetia</taxon>
        <taxon>Pirellulales</taxon>
        <taxon>Pirellulaceae</taxon>
        <taxon>Roseiconus</taxon>
    </lineage>
</organism>
<dbReference type="AlphaFoldDB" id="A0A5M6DGT5"/>
<accession>A0A5M6DGT5</accession>
<proteinExistence type="predicted"/>
<reference evidence="1 2" key="1">
    <citation type="submission" date="2019-08" db="EMBL/GenBank/DDBJ databases">
        <authorList>
            <person name="Dhanesh K."/>
            <person name="Kumar G."/>
            <person name="Sasikala C."/>
            <person name="Venkata Ramana C."/>
        </authorList>
    </citation>
    <scope>NUCLEOTIDE SEQUENCE [LARGE SCALE GENOMIC DNA]</scope>
    <source>
        <strain evidence="1 2">JC645</strain>
    </source>
</reference>
<dbReference type="GO" id="GO:0006313">
    <property type="term" value="P:DNA transposition"/>
    <property type="evidence" value="ECO:0007669"/>
    <property type="project" value="InterPro"/>
</dbReference>
<dbReference type="PANTHER" id="PTHR36966">
    <property type="entry name" value="REP-ASSOCIATED TYROSINE TRANSPOSASE"/>
    <property type="match status" value="1"/>
</dbReference>
<dbReference type="SUPFAM" id="SSF143422">
    <property type="entry name" value="Transposase IS200-like"/>
    <property type="match status" value="1"/>
</dbReference>
<dbReference type="InterPro" id="IPR052715">
    <property type="entry name" value="RAYT_transposase"/>
</dbReference>
<dbReference type="EMBL" id="VWOX01000003">
    <property type="protein sequence ID" value="KAA5545606.1"/>
    <property type="molecule type" value="Genomic_DNA"/>
</dbReference>
<gene>
    <name evidence="1" type="ORF">FYK55_07605</name>
</gene>
<name>A0A5M6DGT5_9BACT</name>
<dbReference type="Proteomes" id="UP000324479">
    <property type="component" value="Unassembled WGS sequence"/>
</dbReference>
<comment type="caution">
    <text evidence="1">The sequence shown here is derived from an EMBL/GenBank/DDBJ whole genome shotgun (WGS) entry which is preliminary data.</text>
</comment>
<dbReference type="InterPro" id="IPR036515">
    <property type="entry name" value="Transposase_17_sf"/>
</dbReference>
<sequence length="171" mass="20535">MHWTMSIDDRRTGWLVPAFKDRFRELLTHAAFRYAFVCPVYCLMPDHMHLVWAGVSARSDQLKACRYFRKHVNTVLRRHGYRFQHQAHDRVLREDEREESAFITLVEYVARNPERKGLVPPDCFSEYRYTGCLIPGHPELEFGQPDYWLRFWRAYSFLQNNGLFDPFEESV</sequence>
<evidence type="ECO:0000313" key="2">
    <source>
        <dbReference type="Proteomes" id="UP000324479"/>
    </source>
</evidence>